<dbReference type="GO" id="GO:0008934">
    <property type="term" value="F:inositol monophosphate 1-phosphatase activity"/>
    <property type="evidence" value="ECO:0007669"/>
    <property type="project" value="TreeGrafter"/>
</dbReference>
<feature type="binding site" evidence="1">
    <location>
        <position position="82"/>
    </location>
    <ligand>
        <name>Mg(2+)</name>
        <dbReference type="ChEBI" id="CHEBI:18420"/>
        <label>1</label>
        <note>catalytic</note>
    </ligand>
</feature>
<comment type="cofactor">
    <cofactor evidence="1">
        <name>Mg(2+)</name>
        <dbReference type="ChEBI" id="CHEBI:18420"/>
    </cofactor>
</comment>
<feature type="binding site" evidence="1">
    <location>
        <position position="84"/>
    </location>
    <ligand>
        <name>Mg(2+)</name>
        <dbReference type="ChEBI" id="CHEBI:18420"/>
        <label>1</label>
        <note>catalytic</note>
    </ligand>
</feature>
<dbReference type="PRINTS" id="PR00377">
    <property type="entry name" value="IMPHPHTASES"/>
</dbReference>
<dbReference type="Gene3D" id="3.40.190.80">
    <property type="match status" value="1"/>
</dbReference>
<dbReference type="GO" id="GO:0006020">
    <property type="term" value="P:inositol metabolic process"/>
    <property type="evidence" value="ECO:0007669"/>
    <property type="project" value="TreeGrafter"/>
</dbReference>
<evidence type="ECO:0000313" key="2">
    <source>
        <dbReference type="EMBL" id="GAQ94023.1"/>
    </source>
</evidence>
<dbReference type="SUPFAM" id="SSF56655">
    <property type="entry name" value="Carbohydrate phosphatase"/>
    <property type="match status" value="1"/>
</dbReference>
<dbReference type="AlphaFoldDB" id="A0A0U9HLN5"/>
<feature type="binding site" evidence="1">
    <location>
        <position position="207"/>
    </location>
    <ligand>
        <name>Mg(2+)</name>
        <dbReference type="ChEBI" id="CHEBI:18420"/>
        <label>1</label>
        <note>catalytic</note>
    </ligand>
</feature>
<evidence type="ECO:0000256" key="1">
    <source>
        <dbReference type="PIRSR" id="PIRSR600760-2"/>
    </source>
</evidence>
<dbReference type="GO" id="GO:0007165">
    <property type="term" value="P:signal transduction"/>
    <property type="evidence" value="ECO:0007669"/>
    <property type="project" value="TreeGrafter"/>
</dbReference>
<proteinExistence type="predicted"/>
<keyword evidence="1" id="KW-0460">Magnesium</keyword>
<reference evidence="3" key="1">
    <citation type="submission" date="2016-01" db="EMBL/GenBank/DDBJ databases">
        <title>Draft genome sequence of Thermodesulfovibrio aggregans strain TGE-P1.</title>
        <authorList>
            <person name="Sekiguchi Y."/>
            <person name="Ohashi A."/>
            <person name="Matsuura N."/>
            <person name="Tourlousse M.D."/>
        </authorList>
    </citation>
    <scope>NUCLEOTIDE SEQUENCE [LARGE SCALE GENOMIC DNA]</scope>
    <source>
        <strain evidence="3">TGE-P1</strain>
    </source>
</reference>
<evidence type="ECO:0000313" key="3">
    <source>
        <dbReference type="Proteomes" id="UP000054976"/>
    </source>
</evidence>
<dbReference type="OrthoDB" id="9785695at2"/>
<keyword evidence="3" id="KW-1185">Reference proteome</keyword>
<dbReference type="EMBL" id="BCNO01000001">
    <property type="protein sequence ID" value="GAQ94023.1"/>
    <property type="molecule type" value="Genomic_DNA"/>
</dbReference>
<feature type="binding site" evidence="1">
    <location>
        <position position="85"/>
    </location>
    <ligand>
        <name>Mg(2+)</name>
        <dbReference type="ChEBI" id="CHEBI:18420"/>
        <label>1</label>
        <note>catalytic</note>
    </ligand>
</feature>
<comment type="caution">
    <text evidence="2">The sequence shown here is derived from an EMBL/GenBank/DDBJ whole genome shotgun (WGS) entry which is preliminary data.</text>
</comment>
<organism evidence="2 3">
    <name type="scientific">Thermodesulfovibrio aggregans</name>
    <dbReference type="NCBI Taxonomy" id="86166"/>
    <lineage>
        <taxon>Bacteria</taxon>
        <taxon>Pseudomonadati</taxon>
        <taxon>Nitrospirota</taxon>
        <taxon>Thermodesulfovibrionia</taxon>
        <taxon>Thermodesulfovibrionales</taxon>
        <taxon>Thermodesulfovibrionaceae</taxon>
        <taxon>Thermodesulfovibrio</taxon>
    </lineage>
</organism>
<accession>A0A0U9HLN5</accession>
<dbReference type="FunFam" id="3.30.540.10:FF:000027">
    <property type="entry name" value="Fructose-1,6-bisphosphatase/inositol-1-monophosphatase"/>
    <property type="match status" value="1"/>
</dbReference>
<sequence>MEINFLRNIGQKIFKEISLVKPQFNRTSLGRGASGDTTFPIDKLVEDRIIEAFEKENIKVNLISEEKGENLVDSSYPTLIVDPIDGSKNAVSGIPFFSTSIAIADGNTLNNLKLGYIINLINGDEFWAIRKDGAFFNGDRIRVNNATSPIIIAFEASSPYKAIKNIIPVFKIANRVRCFGSTALDLAYLSAGALSVFIVPTPSRIFDFSAGILIAKEYGAIVTDIEGNSIENLPVNFDTKTTLLVSTSEILHKKILDLIK</sequence>
<protein>
    <submittedName>
        <fullName evidence="2">Myo-inositol-1(Or 4)-monophosphatase</fullName>
    </submittedName>
</protein>
<name>A0A0U9HLN5_9BACT</name>
<dbReference type="Proteomes" id="UP000054976">
    <property type="component" value="Unassembled WGS sequence"/>
</dbReference>
<dbReference type="STRING" id="86166.TAGGR_1192"/>
<dbReference type="InterPro" id="IPR000760">
    <property type="entry name" value="Inositol_monophosphatase-like"/>
</dbReference>
<dbReference type="GO" id="GO:0046872">
    <property type="term" value="F:metal ion binding"/>
    <property type="evidence" value="ECO:0007669"/>
    <property type="project" value="UniProtKB-KW"/>
</dbReference>
<dbReference type="PANTHER" id="PTHR20854">
    <property type="entry name" value="INOSITOL MONOPHOSPHATASE"/>
    <property type="match status" value="1"/>
</dbReference>
<dbReference type="PANTHER" id="PTHR20854:SF4">
    <property type="entry name" value="INOSITOL-1-MONOPHOSPHATASE-RELATED"/>
    <property type="match status" value="1"/>
</dbReference>
<dbReference type="Pfam" id="PF00459">
    <property type="entry name" value="Inositol_P"/>
    <property type="match status" value="1"/>
</dbReference>
<dbReference type="Gene3D" id="3.30.540.10">
    <property type="entry name" value="Fructose-1,6-Bisphosphatase, subunit A, domain 1"/>
    <property type="match status" value="1"/>
</dbReference>
<gene>
    <name evidence="2" type="ORF">TAGGR_1192</name>
</gene>
<keyword evidence="1" id="KW-0479">Metal-binding</keyword>
<feature type="binding site" evidence="1">
    <location>
        <position position="65"/>
    </location>
    <ligand>
        <name>Mg(2+)</name>
        <dbReference type="ChEBI" id="CHEBI:18420"/>
        <label>1</label>
        <note>catalytic</note>
    </ligand>
</feature>
<dbReference type="RefSeq" id="WP_059175508.1">
    <property type="nucleotide sequence ID" value="NZ_BCNO01000001.1"/>
</dbReference>